<dbReference type="InterPro" id="IPR014774">
    <property type="entry name" value="KaiC-like_dom"/>
</dbReference>
<evidence type="ECO:0000259" key="9">
    <source>
        <dbReference type="PROSITE" id="PS51146"/>
    </source>
</evidence>
<evidence type="ECO:0000256" key="5">
    <source>
        <dbReference type="ARBA" id="ARBA00022741"/>
    </source>
</evidence>
<dbReference type="SUPFAM" id="SSF52540">
    <property type="entry name" value="P-loop containing nucleoside triphosphate hydrolases"/>
    <property type="match status" value="2"/>
</dbReference>
<keyword evidence="5" id="KW-0547">Nucleotide-binding</keyword>
<dbReference type="RefSeq" id="WP_109718773.1">
    <property type="nucleotide sequence ID" value="NZ_QEQK01000002.1"/>
</dbReference>
<evidence type="ECO:0000256" key="4">
    <source>
        <dbReference type="ARBA" id="ARBA00022737"/>
    </source>
</evidence>
<evidence type="ECO:0000313" key="10">
    <source>
        <dbReference type="EMBL" id="PWN57267.1"/>
    </source>
</evidence>
<dbReference type="PANTHER" id="PTHR43637">
    <property type="entry name" value="UPF0273 PROTEIN TM_0370"/>
    <property type="match status" value="1"/>
</dbReference>
<evidence type="ECO:0000256" key="6">
    <source>
        <dbReference type="ARBA" id="ARBA00022777"/>
    </source>
</evidence>
<keyword evidence="3" id="KW-0808">Transferase</keyword>
<proteinExistence type="predicted"/>
<name>A0A363UPD9_9GAMM</name>
<protein>
    <recommendedName>
        <fullName evidence="1">non-specific serine/threonine protein kinase</fullName>
        <ecNumber evidence="1">2.7.11.1</ecNumber>
    </recommendedName>
</protein>
<comment type="caution">
    <text evidence="10">The sequence shown here is derived from an EMBL/GenBank/DDBJ whole genome shotgun (WGS) entry which is preliminary data.</text>
</comment>
<dbReference type="GO" id="GO:0004674">
    <property type="term" value="F:protein serine/threonine kinase activity"/>
    <property type="evidence" value="ECO:0007669"/>
    <property type="project" value="UniProtKB-EC"/>
</dbReference>
<keyword evidence="6" id="KW-0418">Kinase</keyword>
<evidence type="ECO:0000256" key="3">
    <source>
        <dbReference type="ARBA" id="ARBA00022679"/>
    </source>
</evidence>
<evidence type="ECO:0000256" key="2">
    <source>
        <dbReference type="ARBA" id="ARBA00022553"/>
    </source>
</evidence>
<evidence type="ECO:0000256" key="1">
    <source>
        <dbReference type="ARBA" id="ARBA00012513"/>
    </source>
</evidence>
<dbReference type="AlphaFoldDB" id="A0A363UPD9"/>
<dbReference type="InterPro" id="IPR003593">
    <property type="entry name" value="AAA+_ATPase"/>
</dbReference>
<keyword evidence="8" id="KW-0067">ATP-binding</keyword>
<reference evidence="10 11" key="1">
    <citation type="submission" date="2018-05" db="EMBL/GenBank/DDBJ databases">
        <title>Abyssibacter profundi OUC007T gen. nov., sp. nov, a marine bacterium isolated from seawater of the Mariana Trench.</title>
        <authorList>
            <person name="Zhou S."/>
        </authorList>
    </citation>
    <scope>NUCLEOTIDE SEQUENCE [LARGE SCALE GENOMIC DNA]</scope>
    <source>
        <strain evidence="10 11">OUC007</strain>
    </source>
</reference>
<dbReference type="SMART" id="SM00382">
    <property type="entry name" value="AAA"/>
    <property type="match status" value="2"/>
</dbReference>
<feature type="domain" description="KaiC" evidence="9">
    <location>
        <begin position="241"/>
        <end position="474"/>
    </location>
</feature>
<keyword evidence="7" id="KW-0378">Hydrolase</keyword>
<dbReference type="InterPro" id="IPR010624">
    <property type="entry name" value="KaiC_dom"/>
</dbReference>
<dbReference type="PANTHER" id="PTHR43637:SF2">
    <property type="entry name" value="PROTEIN GVPD 1"/>
    <property type="match status" value="1"/>
</dbReference>
<accession>A0A363UPD9</accession>
<dbReference type="Gene3D" id="3.40.50.300">
    <property type="entry name" value="P-loop containing nucleotide triphosphate hydrolases"/>
    <property type="match status" value="2"/>
</dbReference>
<organism evidence="10 11">
    <name type="scientific">Abyssibacter profundi</name>
    <dbReference type="NCBI Taxonomy" id="2182787"/>
    <lineage>
        <taxon>Bacteria</taxon>
        <taxon>Pseudomonadati</taxon>
        <taxon>Pseudomonadota</taxon>
        <taxon>Gammaproteobacteria</taxon>
        <taxon>Chromatiales</taxon>
        <taxon>Oceanococcaceae</taxon>
        <taxon>Abyssibacter</taxon>
    </lineage>
</organism>
<dbReference type="PRINTS" id="PR01874">
    <property type="entry name" value="DNAREPAIRADA"/>
</dbReference>
<keyword evidence="2" id="KW-0597">Phosphoprotein</keyword>
<keyword evidence="11" id="KW-1185">Reference proteome</keyword>
<dbReference type="EMBL" id="QEQK01000002">
    <property type="protein sequence ID" value="PWN57267.1"/>
    <property type="molecule type" value="Genomic_DNA"/>
</dbReference>
<dbReference type="GO" id="GO:0016787">
    <property type="term" value="F:hydrolase activity"/>
    <property type="evidence" value="ECO:0007669"/>
    <property type="project" value="UniProtKB-KW"/>
</dbReference>
<sequence length="481" mass="52102">MTTTHTTGNANLDRVLGGGLAAGSAMVIAGAPGTGKTVLAQQIAFASATQQAPAVYVTSLSESQVKLVRHLEGFTFFDKAALDNRVRYQDVSEFLDKAPDDGDAIGSIVDQITRMALQERPAVLVIDSAKALRDHGDAASFRTYMHRLVSRLSFSDTVLILVGEYVGDDLTKGAEFAVADAIIELSLEHSGWQDQRSLRVHKMRGRRYLAGRHAYEITESGACVYPRIESVVDRSTDQTSGRVSVGVPGIDQLAGGGLPRGDVTLVTGPSGAGKTVMSLQFVREGLRQGERCVYVALEETASAIRDKARAFGWSEIEEGLASGRLVIREEPIVELVTDRLANQISQDLAAKPDRFVFDSMGELATLAKQQQRYPGLIWSLAQHARSSGASVLFTLETTAMGSQHSVDALSHLFQNVIVMRYMADHSEIRRALLVLKMRDSAHAKGMIRFDVTESGMVADTKELTSVEGLLGWGALSGHRQQ</sequence>
<dbReference type="GO" id="GO:0005524">
    <property type="term" value="F:ATP binding"/>
    <property type="evidence" value="ECO:0007669"/>
    <property type="project" value="UniProtKB-KW"/>
</dbReference>
<dbReference type="InterPro" id="IPR030665">
    <property type="entry name" value="KaiC"/>
</dbReference>
<evidence type="ECO:0000256" key="7">
    <source>
        <dbReference type="ARBA" id="ARBA00022801"/>
    </source>
</evidence>
<evidence type="ECO:0000256" key="8">
    <source>
        <dbReference type="ARBA" id="ARBA00022840"/>
    </source>
</evidence>
<evidence type="ECO:0000313" key="11">
    <source>
        <dbReference type="Proteomes" id="UP000251800"/>
    </source>
</evidence>
<dbReference type="InterPro" id="IPR027417">
    <property type="entry name" value="P-loop_NTPase"/>
</dbReference>
<dbReference type="Proteomes" id="UP000251800">
    <property type="component" value="Unassembled WGS sequence"/>
</dbReference>
<gene>
    <name evidence="10" type="ORF">DEH80_01810</name>
</gene>
<dbReference type="PROSITE" id="PS51146">
    <property type="entry name" value="KAIC"/>
    <property type="match status" value="2"/>
</dbReference>
<dbReference type="EC" id="2.7.11.1" evidence="1"/>
<dbReference type="OrthoDB" id="9783783at2"/>
<keyword evidence="4" id="KW-0677">Repeat</keyword>
<feature type="domain" description="KaiC" evidence="9">
    <location>
        <begin position="3"/>
        <end position="238"/>
    </location>
</feature>
<dbReference type="Pfam" id="PF06745">
    <property type="entry name" value="ATPase"/>
    <property type="match status" value="2"/>
</dbReference>
<dbReference type="PIRSF" id="PIRSF039117">
    <property type="entry name" value="KaiC"/>
    <property type="match status" value="1"/>
</dbReference>